<accession>A0ABZ0Q4L3</accession>
<proteinExistence type="predicted"/>
<dbReference type="Proteomes" id="UP001302696">
    <property type="component" value="Chromosome"/>
</dbReference>
<organism evidence="1 2">
    <name type="scientific">Pediococcus inopinatus</name>
    <dbReference type="NCBI Taxonomy" id="114090"/>
    <lineage>
        <taxon>Bacteria</taxon>
        <taxon>Bacillati</taxon>
        <taxon>Bacillota</taxon>
        <taxon>Bacilli</taxon>
        <taxon>Lactobacillales</taxon>
        <taxon>Lactobacillaceae</taxon>
        <taxon>Pediococcus</taxon>
    </lineage>
</organism>
<dbReference type="EMBL" id="CP104778">
    <property type="protein sequence ID" value="WPC21906.1"/>
    <property type="molecule type" value="Genomic_DNA"/>
</dbReference>
<reference evidence="2" key="1">
    <citation type="submission" date="2024-06" db="EMBL/GenBank/DDBJ databases">
        <authorList>
            <person name="Chang H.C."/>
            <person name="Mun S.Y."/>
        </authorList>
    </citation>
    <scope>NUCLEOTIDE SEQUENCE [LARGE SCALE GENOMIC DNA]</scope>
    <source>
        <strain evidence="2">KT1</strain>
    </source>
</reference>
<evidence type="ECO:0000313" key="1">
    <source>
        <dbReference type="EMBL" id="WPC21906.1"/>
    </source>
</evidence>
<gene>
    <name evidence="1" type="ORF">N6G96_01455</name>
</gene>
<protein>
    <submittedName>
        <fullName evidence="1">Uncharacterized protein</fullName>
    </submittedName>
</protein>
<sequence length="64" mass="7365">MDKKDKIVQKSKLSQKNPILSYSTTAFKDNFWDKIDEHVAKYGNISTPELDWGPDVGTEIIDHQ</sequence>
<keyword evidence="2" id="KW-1185">Reference proteome</keyword>
<evidence type="ECO:0000313" key="2">
    <source>
        <dbReference type="Proteomes" id="UP001302696"/>
    </source>
</evidence>
<name>A0ABZ0Q4L3_9LACO</name>
<dbReference type="RefSeq" id="WP_063697318.1">
    <property type="nucleotide sequence ID" value="NZ_BBIM01000027.1"/>
</dbReference>